<keyword evidence="2" id="KW-1185">Reference proteome</keyword>
<comment type="caution">
    <text evidence="1">The sequence shown here is derived from an EMBL/GenBank/DDBJ whole genome shotgun (WGS) entry which is preliminary data.</text>
</comment>
<dbReference type="EMBL" id="CM046119">
    <property type="protein sequence ID" value="KAI8425751.1"/>
    <property type="molecule type" value="Genomic_DNA"/>
</dbReference>
<protein>
    <submittedName>
        <fullName evidence="1">Uncharacterized protein</fullName>
    </submittedName>
</protein>
<gene>
    <name evidence="1" type="ORF">MSG28_011534</name>
</gene>
<sequence>MAKKSDNTGGKLITVSVVGLSGTEKEKGQLGVGKSCLCNRFVRTHADDYNVDHISVLSQPSVIYTAANQSSQDKTTQCHAARRAVRSLVECCVALPALFAPVSIPVAEDRAQWRELEEAYAKRHAEFRDII</sequence>
<dbReference type="Proteomes" id="UP001064048">
    <property type="component" value="Chromosome 19"/>
</dbReference>
<name>A0ACC0JNL8_CHOFU</name>
<reference evidence="1 2" key="1">
    <citation type="journal article" date="2022" name="Genome Biol. Evol.">
        <title>The Spruce Budworm Genome: Reconstructing the Evolutionary History of Antifreeze Proteins.</title>
        <authorList>
            <person name="Beliveau C."/>
            <person name="Gagne P."/>
            <person name="Picq S."/>
            <person name="Vernygora O."/>
            <person name="Keeling C.I."/>
            <person name="Pinkney K."/>
            <person name="Doucet D."/>
            <person name="Wen F."/>
            <person name="Johnston J.S."/>
            <person name="Maaroufi H."/>
            <person name="Boyle B."/>
            <person name="Laroche J."/>
            <person name="Dewar K."/>
            <person name="Juretic N."/>
            <person name="Blackburn G."/>
            <person name="Nisole A."/>
            <person name="Brunet B."/>
            <person name="Brandao M."/>
            <person name="Lumley L."/>
            <person name="Duan J."/>
            <person name="Quan G."/>
            <person name="Lucarotti C.J."/>
            <person name="Roe A.D."/>
            <person name="Sperling F.A.H."/>
            <person name="Levesque R.C."/>
            <person name="Cusson M."/>
        </authorList>
    </citation>
    <scope>NUCLEOTIDE SEQUENCE [LARGE SCALE GENOMIC DNA]</scope>
    <source>
        <strain evidence="1">Glfc:IPQL:Cfum</strain>
    </source>
</reference>
<evidence type="ECO:0000313" key="1">
    <source>
        <dbReference type="EMBL" id="KAI8425751.1"/>
    </source>
</evidence>
<organism evidence="1 2">
    <name type="scientific">Choristoneura fumiferana</name>
    <name type="common">Spruce budworm moth</name>
    <name type="synonym">Archips fumiferana</name>
    <dbReference type="NCBI Taxonomy" id="7141"/>
    <lineage>
        <taxon>Eukaryota</taxon>
        <taxon>Metazoa</taxon>
        <taxon>Ecdysozoa</taxon>
        <taxon>Arthropoda</taxon>
        <taxon>Hexapoda</taxon>
        <taxon>Insecta</taxon>
        <taxon>Pterygota</taxon>
        <taxon>Neoptera</taxon>
        <taxon>Endopterygota</taxon>
        <taxon>Lepidoptera</taxon>
        <taxon>Glossata</taxon>
        <taxon>Ditrysia</taxon>
        <taxon>Tortricoidea</taxon>
        <taxon>Tortricidae</taxon>
        <taxon>Tortricinae</taxon>
        <taxon>Choristoneura</taxon>
    </lineage>
</organism>
<accession>A0ACC0JNL8</accession>
<evidence type="ECO:0000313" key="2">
    <source>
        <dbReference type="Proteomes" id="UP001064048"/>
    </source>
</evidence>
<proteinExistence type="predicted"/>